<proteinExistence type="predicted"/>
<reference evidence="2 3" key="1">
    <citation type="submission" date="2024-05" db="EMBL/GenBank/DDBJ databases">
        <title>A draft genome resource for the thread blight pathogen Marasmius tenuissimus strain MS-2.</title>
        <authorList>
            <person name="Yulfo-Soto G.E."/>
            <person name="Baruah I.K."/>
            <person name="Amoako-Attah I."/>
            <person name="Bukari Y."/>
            <person name="Meinhardt L.W."/>
            <person name="Bailey B.A."/>
            <person name="Cohen S.P."/>
        </authorList>
    </citation>
    <scope>NUCLEOTIDE SEQUENCE [LARGE SCALE GENOMIC DNA]</scope>
    <source>
        <strain evidence="2 3">MS-2</strain>
    </source>
</reference>
<feature type="region of interest" description="Disordered" evidence="1">
    <location>
        <begin position="83"/>
        <end position="102"/>
    </location>
</feature>
<dbReference type="Proteomes" id="UP001437256">
    <property type="component" value="Unassembled WGS sequence"/>
</dbReference>
<evidence type="ECO:0000313" key="3">
    <source>
        <dbReference type="Proteomes" id="UP001437256"/>
    </source>
</evidence>
<dbReference type="EMBL" id="JBBXMP010000599">
    <property type="protein sequence ID" value="KAL0057288.1"/>
    <property type="molecule type" value="Genomic_DNA"/>
</dbReference>
<evidence type="ECO:0000256" key="1">
    <source>
        <dbReference type="SAM" id="MobiDB-lite"/>
    </source>
</evidence>
<feature type="compositionally biased region" description="Polar residues" evidence="1">
    <location>
        <begin position="35"/>
        <end position="49"/>
    </location>
</feature>
<feature type="region of interest" description="Disordered" evidence="1">
    <location>
        <begin position="56"/>
        <end position="75"/>
    </location>
</feature>
<gene>
    <name evidence="2" type="ORF">AAF712_016073</name>
</gene>
<feature type="region of interest" description="Disordered" evidence="1">
    <location>
        <begin position="1"/>
        <end position="49"/>
    </location>
</feature>
<name>A0ABR2Z959_9AGAR</name>
<comment type="caution">
    <text evidence="2">The sequence shown here is derived from an EMBL/GenBank/DDBJ whole genome shotgun (WGS) entry which is preliminary data.</text>
</comment>
<protein>
    <submittedName>
        <fullName evidence="2">Uncharacterized protein</fullName>
    </submittedName>
</protein>
<organism evidence="2 3">
    <name type="scientific">Marasmius tenuissimus</name>
    <dbReference type="NCBI Taxonomy" id="585030"/>
    <lineage>
        <taxon>Eukaryota</taxon>
        <taxon>Fungi</taxon>
        <taxon>Dikarya</taxon>
        <taxon>Basidiomycota</taxon>
        <taxon>Agaricomycotina</taxon>
        <taxon>Agaricomycetes</taxon>
        <taxon>Agaricomycetidae</taxon>
        <taxon>Agaricales</taxon>
        <taxon>Marasmiineae</taxon>
        <taxon>Marasmiaceae</taxon>
        <taxon>Marasmius</taxon>
    </lineage>
</organism>
<evidence type="ECO:0000313" key="2">
    <source>
        <dbReference type="EMBL" id="KAL0057288.1"/>
    </source>
</evidence>
<keyword evidence="3" id="KW-1185">Reference proteome</keyword>
<sequence length="138" mass="15627">MPFISRKKSAEDHTYRASGRTRSKRRLSEPEGQQEMDQTPGSSNPRPSITQRLRKKFKLSRMQTPSPEPEPEEMDIGAYNTILRSSEPPPEVEADTDGSEARESVDVDIDMEITPTSDGWKSLLSYNSEQQCTSFPSF</sequence>
<accession>A0ABR2Z959</accession>